<dbReference type="OrthoDB" id="3531601at2"/>
<dbReference type="RefSeq" id="WP_088617839.1">
    <property type="nucleotide sequence ID" value="NZ_CP022129.1"/>
</dbReference>
<dbReference type="EMBL" id="CP022129">
    <property type="protein sequence ID" value="ASF44956.1"/>
    <property type="molecule type" value="Genomic_DNA"/>
</dbReference>
<dbReference type="Proteomes" id="UP000197019">
    <property type="component" value="Chromosome"/>
</dbReference>
<dbReference type="Proteomes" id="UP000237423">
    <property type="component" value="Unassembled WGS sequence"/>
</dbReference>
<evidence type="ECO:0000313" key="3">
    <source>
        <dbReference type="Proteomes" id="UP000197019"/>
    </source>
</evidence>
<proteinExistence type="predicted"/>
<name>A0A1Z4BUG3_9GAMM</name>
<protein>
    <recommendedName>
        <fullName evidence="5">Roadblock/LAMTOR2 domain-containing protein</fullName>
    </recommendedName>
</protein>
<dbReference type="AlphaFoldDB" id="A0A1Z4BUG3"/>
<organism evidence="1 3">
    <name type="scientific">Methylovulum psychrotolerans</name>
    <dbReference type="NCBI Taxonomy" id="1704499"/>
    <lineage>
        <taxon>Bacteria</taxon>
        <taxon>Pseudomonadati</taxon>
        <taxon>Pseudomonadota</taxon>
        <taxon>Gammaproteobacteria</taxon>
        <taxon>Methylococcales</taxon>
        <taxon>Methylococcaceae</taxon>
        <taxon>Methylovulum</taxon>
    </lineage>
</organism>
<evidence type="ECO:0008006" key="5">
    <source>
        <dbReference type="Google" id="ProtNLM"/>
    </source>
</evidence>
<sequence>MTKLDDILQSVIADMDGVFGYAVIDMNSRQLLGVAHKVDFLTPSYLEALAAAAAEMLRGKPVRAVESLLSAKLGKTISNSINDICINAGDTRHFMAVIPEKPDLLLVLSTDKNTSVAMGWITIQRNMGLITEHCA</sequence>
<reference evidence="1 3" key="1">
    <citation type="submission" date="2017-06" db="EMBL/GenBank/DDBJ databases">
        <title>Genome Sequencing of the methanotroph Methylovulum psychrotolerants str. HV10-M2 isolated from a high-altitude environment.</title>
        <authorList>
            <person name="Mateos-Rivera A."/>
        </authorList>
    </citation>
    <scope>NUCLEOTIDE SEQUENCE [LARGE SCALE GENOMIC DNA]</scope>
    <source>
        <strain evidence="1 3">HV10_M2</strain>
    </source>
</reference>
<evidence type="ECO:0000313" key="2">
    <source>
        <dbReference type="EMBL" id="POZ53951.1"/>
    </source>
</evidence>
<dbReference type="KEGG" id="mpsy:CEK71_02120"/>
<evidence type="ECO:0000313" key="1">
    <source>
        <dbReference type="EMBL" id="ASF44956.1"/>
    </source>
</evidence>
<reference evidence="2 4" key="2">
    <citation type="submission" date="2017-11" db="EMBL/GenBank/DDBJ databases">
        <title>Draft Genome Sequence of Methylobacter psychrotolerans Sph1T, an Obligate Methanotroph from Low-Temperature Environments.</title>
        <authorList>
            <person name="Oshkin I.Y."/>
            <person name="Miroshnikov K."/>
            <person name="Belova S.E."/>
            <person name="Korzhenkov A."/>
            <person name="Toshchakov S.V."/>
            <person name="Dedysh S.N."/>
        </authorList>
    </citation>
    <scope>NUCLEOTIDE SEQUENCE [LARGE SCALE GENOMIC DNA]</scope>
    <source>
        <strain evidence="2 4">Sph1</strain>
    </source>
</reference>
<evidence type="ECO:0000313" key="4">
    <source>
        <dbReference type="Proteomes" id="UP000237423"/>
    </source>
</evidence>
<accession>A0A1Z4BUG3</accession>
<keyword evidence="3" id="KW-1185">Reference proteome</keyword>
<dbReference type="EMBL" id="PGFZ01000001">
    <property type="protein sequence ID" value="POZ53951.1"/>
    <property type="molecule type" value="Genomic_DNA"/>
</dbReference>
<gene>
    <name evidence="2" type="ORF">AADEFJLK_00993</name>
    <name evidence="1" type="ORF">CEK71_02120</name>
</gene>